<organism evidence="8 9">
    <name type="scientific">Myxozyma melibiosi</name>
    <dbReference type="NCBI Taxonomy" id="54550"/>
    <lineage>
        <taxon>Eukaryota</taxon>
        <taxon>Fungi</taxon>
        <taxon>Dikarya</taxon>
        <taxon>Ascomycota</taxon>
        <taxon>Saccharomycotina</taxon>
        <taxon>Lipomycetes</taxon>
        <taxon>Lipomycetales</taxon>
        <taxon>Lipomycetaceae</taxon>
        <taxon>Myxozyma</taxon>
    </lineage>
</organism>
<dbReference type="PANTHER" id="PTHR13070:SF0">
    <property type="entry name" value="TRNA-SPLICING ENDONUCLEASE SUBUNIT SEN34"/>
    <property type="match status" value="1"/>
</dbReference>
<keyword evidence="8" id="KW-0540">Nuclease</keyword>
<evidence type="ECO:0000256" key="2">
    <source>
        <dbReference type="ARBA" id="ARBA00012573"/>
    </source>
</evidence>
<dbReference type="InterPro" id="IPR016690">
    <property type="entry name" value="TSEN34"/>
</dbReference>
<accession>A0ABR1F0A9</accession>
<dbReference type="PIRSF" id="PIRSF017250">
    <property type="entry name" value="tRNA_splic_SEN34"/>
    <property type="match status" value="1"/>
</dbReference>
<evidence type="ECO:0000256" key="3">
    <source>
        <dbReference type="ARBA" id="ARBA00022694"/>
    </source>
</evidence>
<evidence type="ECO:0000313" key="8">
    <source>
        <dbReference type="EMBL" id="KAK7203288.1"/>
    </source>
</evidence>
<evidence type="ECO:0000313" key="9">
    <source>
        <dbReference type="Proteomes" id="UP001498771"/>
    </source>
</evidence>
<evidence type="ECO:0000259" key="7">
    <source>
        <dbReference type="Pfam" id="PF26577"/>
    </source>
</evidence>
<dbReference type="Proteomes" id="UP001498771">
    <property type="component" value="Unassembled WGS sequence"/>
</dbReference>
<dbReference type="CDD" id="cd22363">
    <property type="entry name" value="tRNA-intron_lyase_C"/>
    <property type="match status" value="1"/>
</dbReference>
<feature type="domain" description="TSEN34 N-terminal" evidence="7">
    <location>
        <begin position="5"/>
        <end position="73"/>
    </location>
</feature>
<dbReference type="SUPFAM" id="SSF53032">
    <property type="entry name" value="tRNA-intron endonuclease catalytic domain-like"/>
    <property type="match status" value="1"/>
</dbReference>
<dbReference type="InterPro" id="IPR011856">
    <property type="entry name" value="tRNA_endonuc-like_dom_sf"/>
</dbReference>
<feature type="domain" description="tRNA intron endonuclease catalytic" evidence="6">
    <location>
        <begin position="133"/>
        <end position="203"/>
    </location>
</feature>
<evidence type="ECO:0000256" key="1">
    <source>
        <dbReference type="ARBA" id="ARBA00008078"/>
    </source>
</evidence>
<name>A0ABR1F0A9_9ASCO</name>
<dbReference type="NCBIfam" id="TIGR00324">
    <property type="entry name" value="endA"/>
    <property type="match status" value="1"/>
</dbReference>
<comment type="catalytic activity">
    <reaction evidence="5">
        <text>pretRNA = a 3'-half-tRNA molecule with a 5'-OH end + a 5'-half-tRNA molecule with a 2',3'-cyclic phosphate end + an intron with a 2',3'-cyclic phosphate and a 5'-hydroxyl terminus.</text>
        <dbReference type="EC" id="4.6.1.16"/>
    </reaction>
</comment>
<comment type="caution">
    <text evidence="8">The sequence shown here is derived from an EMBL/GenBank/DDBJ whole genome shotgun (WGS) entry which is preliminary data.</text>
</comment>
<protein>
    <recommendedName>
        <fullName evidence="2">tRNA-intron lyase</fullName>
        <ecNumber evidence="2">4.6.1.16</ecNumber>
    </recommendedName>
</protein>
<dbReference type="Pfam" id="PF26577">
    <property type="entry name" value="TSEN34_N"/>
    <property type="match status" value="1"/>
</dbReference>
<dbReference type="GeneID" id="90036039"/>
<keyword evidence="9" id="KW-1185">Reference proteome</keyword>
<gene>
    <name evidence="8" type="ORF">BZA70DRAFT_241182</name>
</gene>
<dbReference type="EC" id="4.6.1.16" evidence="2"/>
<dbReference type="GO" id="GO:0004519">
    <property type="term" value="F:endonuclease activity"/>
    <property type="evidence" value="ECO:0007669"/>
    <property type="project" value="UniProtKB-KW"/>
</dbReference>
<reference evidence="8 9" key="1">
    <citation type="submission" date="2024-03" db="EMBL/GenBank/DDBJ databases">
        <title>Genome-scale model development and genomic sequencing of the oleaginous clade Lipomyces.</title>
        <authorList>
            <consortium name="Lawrence Berkeley National Laboratory"/>
            <person name="Czajka J.J."/>
            <person name="Han Y."/>
            <person name="Kim J."/>
            <person name="Mondo S.J."/>
            <person name="Hofstad B.A."/>
            <person name="Robles A."/>
            <person name="Haridas S."/>
            <person name="Riley R."/>
            <person name="LaButti K."/>
            <person name="Pangilinan J."/>
            <person name="Andreopoulos W."/>
            <person name="Lipzen A."/>
            <person name="Yan J."/>
            <person name="Wang M."/>
            <person name="Ng V."/>
            <person name="Grigoriev I.V."/>
            <person name="Spatafora J.W."/>
            <person name="Magnuson J.K."/>
            <person name="Baker S.E."/>
            <person name="Pomraning K.R."/>
        </authorList>
    </citation>
    <scope>NUCLEOTIDE SEQUENCE [LARGE SCALE GENOMIC DNA]</scope>
    <source>
        <strain evidence="8 9">Phaff 52-87</strain>
    </source>
</reference>
<dbReference type="RefSeq" id="XP_064766321.1">
    <property type="nucleotide sequence ID" value="XM_064910527.1"/>
</dbReference>
<dbReference type="Pfam" id="PF01974">
    <property type="entry name" value="tRNA_int_endo"/>
    <property type="match status" value="1"/>
</dbReference>
<dbReference type="InterPro" id="IPR036167">
    <property type="entry name" value="tRNA_intron_Endo_cat-like_sf"/>
</dbReference>
<dbReference type="PANTHER" id="PTHR13070">
    <property type="entry name" value="TRNA-SPLICING ENDONUCLEASE SUBUNIT SEN34-RELATED"/>
    <property type="match status" value="1"/>
</dbReference>
<keyword evidence="3" id="KW-0819">tRNA processing</keyword>
<keyword evidence="8" id="KW-0378">Hydrolase</keyword>
<dbReference type="Gene3D" id="3.40.1350.10">
    <property type="match status" value="1"/>
</dbReference>
<dbReference type="InterPro" id="IPR006676">
    <property type="entry name" value="tRNA_splic"/>
</dbReference>
<evidence type="ECO:0000259" key="6">
    <source>
        <dbReference type="Pfam" id="PF01974"/>
    </source>
</evidence>
<dbReference type="EMBL" id="JBBJBU010000012">
    <property type="protein sequence ID" value="KAK7203288.1"/>
    <property type="molecule type" value="Genomic_DNA"/>
</dbReference>
<dbReference type="InterPro" id="IPR059049">
    <property type="entry name" value="TSEN34_N"/>
</dbReference>
<keyword evidence="4" id="KW-0456">Lyase</keyword>
<evidence type="ECO:0000256" key="5">
    <source>
        <dbReference type="ARBA" id="ARBA00034031"/>
    </source>
</evidence>
<dbReference type="InterPro" id="IPR006677">
    <property type="entry name" value="tRNA_intron_Endonuc_cat-like"/>
</dbReference>
<proteinExistence type="inferred from homology"/>
<comment type="similarity">
    <text evidence="1">Belongs to the tRNA-intron endonuclease family.</text>
</comment>
<evidence type="ECO:0000256" key="4">
    <source>
        <dbReference type="ARBA" id="ARBA00023239"/>
    </source>
</evidence>
<keyword evidence="8" id="KW-0255">Endonuclease</keyword>
<sequence>MPAPVDISYVDGEYLVFDIDAVKALRNEHHISGILVGTLPQVPQQSVFLGLPLQLMPEEAALLVHFGVARVLDEQASHDLILSEDGDDSAKDRITAAESGLQTFVTPAVTQPSDRAEATLPESSIAPILDTPRFQVYKYLHGKGFFLSPGLRFGSQFLAYPGDPLRYHSHYLVRGLAWDEDFALLDLIGSGRLGTGVKKAWMIGGRVPAGARREDYASFCVEWAGFG</sequence>